<name>A0A2T3FST8_9FIRM</name>
<dbReference type="Pfam" id="PF20434">
    <property type="entry name" value="BD-FAE"/>
    <property type="match status" value="1"/>
</dbReference>
<dbReference type="EMBL" id="PYLP01000015">
    <property type="protein sequence ID" value="PST38343.1"/>
    <property type="molecule type" value="Genomic_DNA"/>
</dbReference>
<reference evidence="4" key="1">
    <citation type="submission" date="2018-03" db="EMBL/GenBank/DDBJ databases">
        <title>Lachnoclostridium SNUG30370 gen.nov., sp.nov., isolated from human faeces.</title>
        <authorList>
            <person name="Seo B."/>
            <person name="Jeon K."/>
            <person name="Ko G."/>
        </authorList>
    </citation>
    <scope>NUCLEOTIDE SEQUENCE [LARGE SCALE GENOMIC DNA]</scope>
    <source>
        <strain evidence="4">SNUG30370</strain>
    </source>
</reference>
<feature type="domain" description="BD-FAE-like" evidence="2">
    <location>
        <begin position="56"/>
        <end position="257"/>
    </location>
</feature>
<evidence type="ECO:0000313" key="3">
    <source>
        <dbReference type="EMBL" id="PST38343.1"/>
    </source>
</evidence>
<accession>A0A2T3FST8</accession>
<sequence length="299" mass="34475">MTYEEMIEDETFIDGMQTRIISDQEMDTMYIPDVEYMNSDEIRRVLQILVPRKRMMENEKYPLIVYVQGSAWHKQNVYQHVGQFNYLCKQGFVVAIVQYRESDLAPFPAQIEDTKTAIRFLKKHHEEYFVDEQNVFLFGDSSGGHVALVSGLTAKLPLFNGNLYSEYSNEVRAIIDFYGVVDITMEDGFPTTENHQQPDSPEGYLIGRKNVLEHLDIARQTNPMAYLDGNIPPILIAHGTKDRLVAFKQSVKLYKALKGKNKDVVFYRMKGADHGGPMFFCEDMLEEVIKFIKKNISNA</sequence>
<dbReference type="InterPro" id="IPR029058">
    <property type="entry name" value="AB_hydrolase_fold"/>
</dbReference>
<dbReference type="PANTHER" id="PTHR48081:SF13">
    <property type="entry name" value="ALPHA_BETA HYDROLASE"/>
    <property type="match status" value="1"/>
</dbReference>
<organism evidence="3 4">
    <name type="scientific">Faecalibacillus faecis</name>
    <dbReference type="NCBI Taxonomy" id="1982628"/>
    <lineage>
        <taxon>Bacteria</taxon>
        <taxon>Bacillati</taxon>
        <taxon>Bacillota</taxon>
        <taxon>Erysipelotrichia</taxon>
        <taxon>Erysipelotrichales</taxon>
        <taxon>Coprobacillaceae</taxon>
        <taxon>Faecalibacillus</taxon>
    </lineage>
</organism>
<dbReference type="InterPro" id="IPR049492">
    <property type="entry name" value="BD-FAE-like_dom"/>
</dbReference>
<evidence type="ECO:0000313" key="4">
    <source>
        <dbReference type="Proteomes" id="UP000241201"/>
    </source>
</evidence>
<dbReference type="RefSeq" id="WP_106988468.1">
    <property type="nucleotide sequence ID" value="NZ_PYLP01000015.1"/>
</dbReference>
<keyword evidence="4" id="KW-1185">Reference proteome</keyword>
<gene>
    <name evidence="3" type="ORF">C7U55_10150</name>
</gene>
<evidence type="ECO:0000259" key="2">
    <source>
        <dbReference type="Pfam" id="PF20434"/>
    </source>
</evidence>
<evidence type="ECO:0000256" key="1">
    <source>
        <dbReference type="ARBA" id="ARBA00022801"/>
    </source>
</evidence>
<proteinExistence type="predicted"/>
<comment type="caution">
    <text evidence="3">The sequence shown here is derived from an EMBL/GenBank/DDBJ whole genome shotgun (WGS) entry which is preliminary data.</text>
</comment>
<dbReference type="PANTHER" id="PTHR48081">
    <property type="entry name" value="AB HYDROLASE SUPERFAMILY PROTEIN C4A8.06C"/>
    <property type="match status" value="1"/>
</dbReference>
<keyword evidence="1 3" id="KW-0378">Hydrolase</keyword>
<protein>
    <submittedName>
        <fullName evidence="3">Alpha/beta hydrolase</fullName>
    </submittedName>
</protein>
<dbReference type="SUPFAM" id="SSF53474">
    <property type="entry name" value="alpha/beta-Hydrolases"/>
    <property type="match status" value="1"/>
</dbReference>
<dbReference type="Gene3D" id="3.40.50.1820">
    <property type="entry name" value="alpha/beta hydrolase"/>
    <property type="match status" value="1"/>
</dbReference>
<dbReference type="GeneID" id="77471454"/>
<dbReference type="GO" id="GO:0016787">
    <property type="term" value="F:hydrolase activity"/>
    <property type="evidence" value="ECO:0007669"/>
    <property type="project" value="UniProtKB-KW"/>
</dbReference>
<dbReference type="InterPro" id="IPR050300">
    <property type="entry name" value="GDXG_lipolytic_enzyme"/>
</dbReference>
<dbReference type="AlphaFoldDB" id="A0A2T3FST8"/>
<dbReference type="Proteomes" id="UP000241201">
    <property type="component" value="Unassembled WGS sequence"/>
</dbReference>